<dbReference type="InterPro" id="IPR040079">
    <property type="entry name" value="Glutathione_S-Trfase"/>
</dbReference>
<dbReference type="AlphaFoldDB" id="A0A2T7UNW0"/>
<evidence type="ECO:0000313" key="4">
    <source>
        <dbReference type="EMBL" id="PVE46410.1"/>
    </source>
</evidence>
<evidence type="ECO:0000259" key="2">
    <source>
        <dbReference type="PROSITE" id="PS50404"/>
    </source>
</evidence>
<dbReference type="Gene3D" id="1.20.1050.10">
    <property type="match status" value="1"/>
</dbReference>
<reference evidence="4 5" key="1">
    <citation type="journal article" date="2011" name="Syst. Appl. Microbiol.">
        <title>Defluviimonas denitrificans gen. nov., sp. nov., and Pararhodobacter aggregans gen. nov., sp. nov., non-phototrophic Rhodobacteraceae from the biofilter of a marine aquaculture.</title>
        <authorList>
            <person name="Foesel B.U."/>
            <person name="Drake H.L."/>
            <person name="Schramm A."/>
        </authorList>
    </citation>
    <scope>NUCLEOTIDE SEQUENCE [LARGE SCALE GENOMIC DNA]</scope>
    <source>
        <strain evidence="4 5">D1-19</strain>
    </source>
</reference>
<feature type="domain" description="GST N-terminal" evidence="2">
    <location>
        <begin position="1"/>
        <end position="81"/>
    </location>
</feature>
<organism evidence="4 5">
    <name type="scientific">Pararhodobacter aggregans</name>
    <dbReference type="NCBI Taxonomy" id="404875"/>
    <lineage>
        <taxon>Bacteria</taxon>
        <taxon>Pseudomonadati</taxon>
        <taxon>Pseudomonadota</taxon>
        <taxon>Alphaproteobacteria</taxon>
        <taxon>Rhodobacterales</taxon>
        <taxon>Paracoccaceae</taxon>
        <taxon>Pararhodobacter</taxon>
    </lineage>
</organism>
<dbReference type="InterPro" id="IPR004045">
    <property type="entry name" value="Glutathione_S-Trfase_N"/>
</dbReference>
<dbReference type="Gene3D" id="3.40.30.10">
    <property type="entry name" value="Glutaredoxin"/>
    <property type="match status" value="1"/>
</dbReference>
<dbReference type="SUPFAM" id="SSF52833">
    <property type="entry name" value="Thioredoxin-like"/>
    <property type="match status" value="1"/>
</dbReference>
<dbReference type="InterPro" id="IPR036249">
    <property type="entry name" value="Thioredoxin-like_sf"/>
</dbReference>
<dbReference type="Proteomes" id="UP000244810">
    <property type="component" value="Unassembled WGS sequence"/>
</dbReference>
<gene>
    <name evidence="4" type="ORF">DDE23_17380</name>
</gene>
<dbReference type="EMBL" id="QDDR01000009">
    <property type="protein sequence ID" value="PVE46410.1"/>
    <property type="molecule type" value="Genomic_DNA"/>
</dbReference>
<dbReference type="SFLD" id="SFLDG00358">
    <property type="entry name" value="Main_(cytGST)"/>
    <property type="match status" value="1"/>
</dbReference>
<comment type="similarity">
    <text evidence="1">Belongs to the GST superfamily.</text>
</comment>
<dbReference type="CDD" id="cd03207">
    <property type="entry name" value="GST_C_8"/>
    <property type="match status" value="1"/>
</dbReference>
<evidence type="ECO:0000259" key="3">
    <source>
        <dbReference type="PROSITE" id="PS50405"/>
    </source>
</evidence>
<keyword evidence="4" id="KW-0808">Transferase</keyword>
<dbReference type="InterPro" id="IPR004046">
    <property type="entry name" value="GST_C"/>
</dbReference>
<dbReference type="PROSITE" id="PS50404">
    <property type="entry name" value="GST_NTER"/>
    <property type="match status" value="1"/>
</dbReference>
<dbReference type="InterPro" id="IPR010987">
    <property type="entry name" value="Glutathione-S-Trfase_C-like"/>
</dbReference>
<dbReference type="GO" id="GO:0016740">
    <property type="term" value="F:transferase activity"/>
    <property type="evidence" value="ECO:0007669"/>
    <property type="project" value="UniProtKB-KW"/>
</dbReference>
<sequence length="200" mass="21894">MATLYHSYNSRSSALVTLIDELGAEVEIREVTIPRIDGSGGRDPANPHPEGKVPYLVDGDEQVRERGAIMIYLTDKFPDAGMGPLAGQKGRGAYLSWLAYYQGVIETVLLLDYAQIDHPALHAAIRDKAVMFAQLEAALAKGPWLLGERFSAADLLCVSPFLWFPDFIPDMPLIRDWVARCGARPSIQRTLARDAAVAAA</sequence>
<dbReference type="Pfam" id="PF00043">
    <property type="entry name" value="GST_C"/>
    <property type="match status" value="1"/>
</dbReference>
<evidence type="ECO:0000256" key="1">
    <source>
        <dbReference type="RuleBase" id="RU003494"/>
    </source>
</evidence>
<dbReference type="PANTHER" id="PTHR44051:SF21">
    <property type="entry name" value="GLUTATHIONE S-TRANSFERASE FAMILY PROTEIN"/>
    <property type="match status" value="1"/>
</dbReference>
<dbReference type="OrthoDB" id="5740960at2"/>
<dbReference type="PANTHER" id="PTHR44051">
    <property type="entry name" value="GLUTATHIONE S-TRANSFERASE-RELATED"/>
    <property type="match status" value="1"/>
</dbReference>
<feature type="domain" description="GST C-terminal" evidence="3">
    <location>
        <begin position="60"/>
        <end position="198"/>
    </location>
</feature>
<dbReference type="SFLD" id="SFLDS00019">
    <property type="entry name" value="Glutathione_Transferase_(cytos"/>
    <property type="match status" value="1"/>
</dbReference>
<dbReference type="InterPro" id="IPR036282">
    <property type="entry name" value="Glutathione-S-Trfase_C_sf"/>
</dbReference>
<comment type="caution">
    <text evidence="4">The sequence shown here is derived from an EMBL/GenBank/DDBJ whole genome shotgun (WGS) entry which is preliminary data.</text>
</comment>
<evidence type="ECO:0000313" key="5">
    <source>
        <dbReference type="Proteomes" id="UP000244810"/>
    </source>
</evidence>
<dbReference type="CDD" id="cd03046">
    <property type="entry name" value="GST_N_GTT1_like"/>
    <property type="match status" value="1"/>
</dbReference>
<accession>A0A2T7UNW0</accession>
<proteinExistence type="inferred from homology"/>
<dbReference type="SFLD" id="SFLDG01150">
    <property type="entry name" value="Main.1:_Beta-like"/>
    <property type="match status" value="1"/>
</dbReference>
<name>A0A2T7UNW0_9RHOB</name>
<dbReference type="Pfam" id="PF02798">
    <property type="entry name" value="GST_N"/>
    <property type="match status" value="1"/>
</dbReference>
<dbReference type="PROSITE" id="PS50405">
    <property type="entry name" value="GST_CTER"/>
    <property type="match status" value="1"/>
</dbReference>
<keyword evidence="5" id="KW-1185">Reference proteome</keyword>
<dbReference type="SUPFAM" id="SSF47616">
    <property type="entry name" value="GST C-terminal domain-like"/>
    <property type="match status" value="1"/>
</dbReference>
<dbReference type="RefSeq" id="WP_107753420.1">
    <property type="nucleotide sequence ID" value="NZ_QBKF01000009.1"/>
</dbReference>
<protein>
    <submittedName>
        <fullName evidence="4">Glutathione S-transferase</fullName>
    </submittedName>
</protein>